<reference evidence="1" key="1">
    <citation type="submission" date="2020-07" db="EMBL/GenBank/DDBJ databases">
        <title>Multicomponent nature underlies the extraordinary mechanical properties of spider dragline silk.</title>
        <authorList>
            <person name="Kono N."/>
            <person name="Nakamura H."/>
            <person name="Mori M."/>
            <person name="Yoshida Y."/>
            <person name="Ohtoshi R."/>
            <person name="Malay A.D."/>
            <person name="Moran D.A.P."/>
            <person name="Tomita M."/>
            <person name="Numata K."/>
            <person name="Arakawa K."/>
        </authorList>
    </citation>
    <scope>NUCLEOTIDE SEQUENCE</scope>
</reference>
<dbReference type="EMBL" id="BMAO01033980">
    <property type="protein sequence ID" value="GFQ93126.1"/>
    <property type="molecule type" value="Genomic_DNA"/>
</dbReference>
<dbReference type="Proteomes" id="UP000887116">
    <property type="component" value="Unassembled WGS sequence"/>
</dbReference>
<organism evidence="1 2">
    <name type="scientific">Trichonephila clavata</name>
    <name type="common">Joro spider</name>
    <name type="synonym">Nephila clavata</name>
    <dbReference type="NCBI Taxonomy" id="2740835"/>
    <lineage>
        <taxon>Eukaryota</taxon>
        <taxon>Metazoa</taxon>
        <taxon>Ecdysozoa</taxon>
        <taxon>Arthropoda</taxon>
        <taxon>Chelicerata</taxon>
        <taxon>Arachnida</taxon>
        <taxon>Araneae</taxon>
        <taxon>Araneomorphae</taxon>
        <taxon>Entelegynae</taxon>
        <taxon>Araneoidea</taxon>
        <taxon>Nephilidae</taxon>
        <taxon>Trichonephila</taxon>
    </lineage>
</organism>
<accession>A0A8X6L2I9</accession>
<evidence type="ECO:0000313" key="1">
    <source>
        <dbReference type="EMBL" id="GFQ93126.1"/>
    </source>
</evidence>
<sequence>MLQFHPGCRATRFPLNRTDIMLWGALAYDSRSTLIVIQRNVNDILRPHVGFSNRILQGNFSVNNACLHTARVAQDFQRYVQTLP</sequence>
<proteinExistence type="predicted"/>
<protein>
    <submittedName>
        <fullName evidence="1">Uncharacterized protein</fullName>
    </submittedName>
</protein>
<comment type="caution">
    <text evidence="1">The sequence shown here is derived from an EMBL/GenBank/DDBJ whole genome shotgun (WGS) entry which is preliminary data.</text>
</comment>
<dbReference type="OrthoDB" id="6417450at2759"/>
<gene>
    <name evidence="1" type="ORF">TNCT_396051</name>
</gene>
<dbReference type="AlphaFoldDB" id="A0A8X6L2I9"/>
<keyword evidence="2" id="KW-1185">Reference proteome</keyword>
<evidence type="ECO:0000313" key="2">
    <source>
        <dbReference type="Proteomes" id="UP000887116"/>
    </source>
</evidence>
<name>A0A8X6L2I9_TRICU</name>